<feature type="transmembrane region" description="Helical" evidence="12">
    <location>
        <begin position="468"/>
        <end position="489"/>
    </location>
</feature>
<feature type="transmembrane region" description="Helical" evidence="12">
    <location>
        <begin position="398"/>
        <end position="419"/>
    </location>
</feature>
<dbReference type="Proteomes" id="UP001236500">
    <property type="component" value="Chromosome"/>
</dbReference>
<dbReference type="PIRSF" id="PIRSF500217">
    <property type="entry name" value="AlgI"/>
    <property type="match status" value="1"/>
</dbReference>
<evidence type="ECO:0000256" key="3">
    <source>
        <dbReference type="ARBA" id="ARBA00010323"/>
    </source>
</evidence>
<evidence type="ECO:0000313" key="13">
    <source>
        <dbReference type="EMBL" id="WGL15242.1"/>
    </source>
</evidence>
<organism evidence="13 14">
    <name type="scientific">Microbulbifer bruguierae</name>
    <dbReference type="NCBI Taxonomy" id="3029061"/>
    <lineage>
        <taxon>Bacteria</taxon>
        <taxon>Pseudomonadati</taxon>
        <taxon>Pseudomonadota</taxon>
        <taxon>Gammaproteobacteria</taxon>
        <taxon>Cellvibrionales</taxon>
        <taxon>Microbulbiferaceae</taxon>
        <taxon>Microbulbifer</taxon>
    </lineage>
</organism>
<evidence type="ECO:0000256" key="7">
    <source>
        <dbReference type="ARBA" id="ARBA00022841"/>
    </source>
</evidence>
<dbReference type="InterPro" id="IPR028362">
    <property type="entry name" value="AlgI"/>
</dbReference>
<feature type="transmembrane region" description="Helical" evidence="12">
    <location>
        <begin position="116"/>
        <end position="134"/>
    </location>
</feature>
<dbReference type="InterPro" id="IPR024194">
    <property type="entry name" value="Ac/AlaTfrase_AlgI/DltB"/>
</dbReference>
<feature type="transmembrane region" description="Helical" evidence="12">
    <location>
        <begin position="28"/>
        <end position="46"/>
    </location>
</feature>
<keyword evidence="6 11" id="KW-0812">Transmembrane</keyword>
<dbReference type="PANTHER" id="PTHR13285:SF23">
    <property type="entry name" value="TEICHOIC ACID D-ALANYLTRANSFERASE"/>
    <property type="match status" value="1"/>
</dbReference>
<dbReference type="RefSeq" id="WP_280317903.1">
    <property type="nucleotide sequence ID" value="NZ_CP118605.1"/>
</dbReference>
<proteinExistence type="inferred from homology"/>
<keyword evidence="10 11" id="KW-0012">Acyltransferase</keyword>
<evidence type="ECO:0000256" key="9">
    <source>
        <dbReference type="ARBA" id="ARBA00023136"/>
    </source>
</evidence>
<reference evidence="13 14" key="1">
    <citation type="submission" date="2023-02" db="EMBL/GenBank/DDBJ databases">
        <title>Description and genomic characterization of Microbulbifer bruguierae sp. nov., isolated from the sediment of mangrove plant Bruguiera sexangula.</title>
        <authorList>
            <person name="Long M."/>
        </authorList>
    </citation>
    <scope>NUCLEOTIDE SEQUENCE [LARGE SCALE GENOMIC DNA]</scope>
    <source>
        <strain evidence="13 14">H12</strain>
    </source>
</reference>
<feature type="transmembrane region" description="Helical" evidence="12">
    <location>
        <begin position="309"/>
        <end position="331"/>
    </location>
</feature>
<accession>A0ABY8NBS2</accession>
<evidence type="ECO:0000256" key="10">
    <source>
        <dbReference type="ARBA" id="ARBA00023315"/>
    </source>
</evidence>
<keyword evidence="7 11" id="KW-0016">Alginate biosynthesis</keyword>
<keyword evidence="11" id="KW-0997">Cell inner membrane</keyword>
<gene>
    <name evidence="13" type="ORF">PVT68_10715</name>
</gene>
<dbReference type="PANTHER" id="PTHR13285">
    <property type="entry name" value="ACYLTRANSFERASE"/>
    <property type="match status" value="1"/>
</dbReference>
<evidence type="ECO:0000313" key="14">
    <source>
        <dbReference type="Proteomes" id="UP001236500"/>
    </source>
</evidence>
<dbReference type="InterPro" id="IPR051085">
    <property type="entry name" value="MB_O-acyltransferase"/>
</dbReference>
<evidence type="ECO:0000256" key="11">
    <source>
        <dbReference type="PIRNR" id="PIRNR016636"/>
    </source>
</evidence>
<protein>
    <recommendedName>
        <fullName evidence="11">Probable alginate O-acetylase</fullName>
        <ecNumber evidence="11">2.3.1.-</ecNumber>
    </recommendedName>
</protein>
<evidence type="ECO:0000256" key="6">
    <source>
        <dbReference type="ARBA" id="ARBA00022692"/>
    </source>
</evidence>
<comment type="pathway">
    <text evidence="2 11">Glycan biosynthesis; alginate biosynthesis.</text>
</comment>
<evidence type="ECO:0000256" key="5">
    <source>
        <dbReference type="ARBA" id="ARBA00022679"/>
    </source>
</evidence>
<feature type="transmembrane region" description="Helical" evidence="12">
    <location>
        <begin position="52"/>
        <end position="70"/>
    </location>
</feature>
<comment type="subcellular location">
    <subcellularLocation>
        <location evidence="11">Cell inner membrane</location>
    </subcellularLocation>
    <subcellularLocation>
        <location evidence="1">Cell membrane</location>
        <topology evidence="1">Multi-pass membrane protein</topology>
    </subcellularLocation>
</comment>
<keyword evidence="5 11" id="KW-0808">Transferase</keyword>
<dbReference type="Pfam" id="PF03062">
    <property type="entry name" value="MBOAT"/>
    <property type="match status" value="1"/>
</dbReference>
<evidence type="ECO:0000256" key="12">
    <source>
        <dbReference type="SAM" id="Phobius"/>
    </source>
</evidence>
<dbReference type="InterPro" id="IPR004299">
    <property type="entry name" value="MBOAT_fam"/>
</dbReference>
<evidence type="ECO:0000256" key="2">
    <source>
        <dbReference type="ARBA" id="ARBA00005182"/>
    </source>
</evidence>
<keyword evidence="14" id="KW-1185">Reference proteome</keyword>
<evidence type="ECO:0000256" key="8">
    <source>
        <dbReference type="ARBA" id="ARBA00022989"/>
    </source>
</evidence>
<dbReference type="EMBL" id="CP118605">
    <property type="protein sequence ID" value="WGL15242.1"/>
    <property type="molecule type" value="Genomic_DNA"/>
</dbReference>
<feature type="transmembrane region" description="Helical" evidence="12">
    <location>
        <begin position="510"/>
        <end position="534"/>
    </location>
</feature>
<sequence>MLFNSIPFILVFLPAALIGFYALRRLDLFRISLAWLSVVSLFFYAWWNPKYLFLLLFSIIANFFLGNLIASSPHKRFFLITGIVGNLFAIAIYKYLGFFAVSVSYLTGTSISIPDLILPLAISFFTFQQIAYLVDTHRTGRAEKQFDKYLLFISFFPQLIAGPIVHHREVSQQFNQLAIGNVHVEKINAGIFLFVIGLAKKVLIADQLAPYATPVFSAADAGSYPSFLEAWGGLLAYSFQLYFDFSGYADMAVGLAKMFGVELPINFNSPYKSKNIIDFWRRWHITLSHFLRDYLYIPLGGSRSGSKNLNLLITMLLGGLWHGAGWNFVIWGGLHGAFLVINHQWLYVKSLISSFFLARFSGFSNSGGFSAPAPYLPYQSSDENIKQQSRTRFTLPSFIADTPGIITTFIAVSLAWIFFRSASLDGALSMLGGVSGLHGLVLPNQIFNIAPDIISEFAQTSPNMSIGAFPHISGFGVIFLAMLLAFFTPNSNQLSDWIFPAQENRDSSKYTAPLSLVVMVVTGVLFLVCVKIIAVSPDSEFLYFNF</sequence>
<dbReference type="PIRSF" id="PIRSF016636">
    <property type="entry name" value="AlgI_DltB"/>
    <property type="match status" value="1"/>
</dbReference>
<comment type="similarity">
    <text evidence="3 11">Belongs to the membrane-bound acyltransferase family.</text>
</comment>
<keyword evidence="8 12" id="KW-1133">Transmembrane helix</keyword>
<keyword evidence="9 11" id="KW-0472">Membrane</keyword>
<name>A0ABY8NBS2_9GAMM</name>
<evidence type="ECO:0000256" key="4">
    <source>
        <dbReference type="ARBA" id="ARBA00022475"/>
    </source>
</evidence>
<feature type="transmembrane region" description="Helical" evidence="12">
    <location>
        <begin position="337"/>
        <end position="358"/>
    </location>
</feature>
<feature type="transmembrane region" description="Helical" evidence="12">
    <location>
        <begin position="77"/>
        <end position="96"/>
    </location>
</feature>
<keyword evidence="4 11" id="KW-1003">Cell membrane</keyword>
<evidence type="ECO:0000256" key="1">
    <source>
        <dbReference type="ARBA" id="ARBA00004651"/>
    </source>
</evidence>
<dbReference type="EC" id="2.3.1.-" evidence="11"/>
<feature type="transmembrane region" description="Helical" evidence="12">
    <location>
        <begin position="6"/>
        <end position="23"/>
    </location>
</feature>